<sequence>MANLLSLPEEVIDIIGIATEESLGIEAWCRLTSTCRRLWRLQLPKSSRGWECPPEWNIAGLAWMLQRVQAAPWLQIKLSCLSPKWTFTYYNPPPALLVKSLQKHLEVATAASRGLGDLKLLDVAITIDEDRLPKTLACLLRRWKLALLRGARNVEALKISAEVAPCPPVLGYLSELKYLELALPCISDDWVDHLFDDLSFCYSLEALRITQAEEPDGFGNLPEIQLSTLPNLKRFELVELFPNAGFVLPPNCELCMTVTSELFEVKEQWKAMQRHLKVLTLVDMGDLDLSWQDGFERLLQLQYFKFKSGEPLTLDLAELKAVPHVELYLDSQSNLTLTGGAWQSLVVEGRNGLSIAFTDVDAFVRDTQRCLFVDLGDPAALQPTCATIKEACSRQSKPCYQSRYVWHSRRPRHRYAIRLSSCEEMMRLEPSSDGKLAPSGGLHDGYAGTPEDSPLWECLSHRRFTCKEDFWPNWEPHKWVFGQ</sequence>
<dbReference type="Proteomes" id="UP001497392">
    <property type="component" value="Unassembled WGS sequence"/>
</dbReference>
<keyword evidence="2" id="KW-1185">Reference proteome</keyword>
<organism evidence="1 2">
    <name type="scientific">Coccomyxa viridis</name>
    <dbReference type="NCBI Taxonomy" id="1274662"/>
    <lineage>
        <taxon>Eukaryota</taxon>
        <taxon>Viridiplantae</taxon>
        <taxon>Chlorophyta</taxon>
        <taxon>core chlorophytes</taxon>
        <taxon>Trebouxiophyceae</taxon>
        <taxon>Trebouxiophyceae incertae sedis</taxon>
        <taxon>Coccomyxaceae</taxon>
        <taxon>Coccomyxa</taxon>
    </lineage>
</organism>
<name>A0ABP1GDU3_9CHLO</name>
<comment type="caution">
    <text evidence="1">The sequence shown here is derived from an EMBL/GenBank/DDBJ whole genome shotgun (WGS) entry which is preliminary data.</text>
</comment>
<proteinExistence type="predicted"/>
<protein>
    <submittedName>
        <fullName evidence="1">G11524 protein</fullName>
    </submittedName>
</protein>
<reference evidence="1 2" key="1">
    <citation type="submission" date="2024-06" db="EMBL/GenBank/DDBJ databases">
        <authorList>
            <person name="Kraege A."/>
            <person name="Thomma B."/>
        </authorList>
    </citation>
    <scope>NUCLEOTIDE SEQUENCE [LARGE SCALE GENOMIC DNA]</scope>
</reference>
<gene>
    <name evidence="1" type="primary">g11524</name>
    <name evidence="1" type="ORF">VP750_LOCUS10304</name>
</gene>
<accession>A0ABP1GDU3</accession>
<dbReference type="SUPFAM" id="SSF52047">
    <property type="entry name" value="RNI-like"/>
    <property type="match status" value="1"/>
</dbReference>
<evidence type="ECO:0000313" key="1">
    <source>
        <dbReference type="EMBL" id="CAL5228398.1"/>
    </source>
</evidence>
<dbReference type="EMBL" id="CAXHTA020000018">
    <property type="protein sequence ID" value="CAL5228398.1"/>
    <property type="molecule type" value="Genomic_DNA"/>
</dbReference>
<evidence type="ECO:0000313" key="2">
    <source>
        <dbReference type="Proteomes" id="UP001497392"/>
    </source>
</evidence>